<dbReference type="InterPro" id="IPR001316">
    <property type="entry name" value="Pept_S1A_streptogrisin"/>
</dbReference>
<evidence type="ECO:0000256" key="8">
    <source>
        <dbReference type="PIRSR" id="PIRSR001134-1"/>
    </source>
</evidence>
<comment type="similarity">
    <text evidence="1">Belongs to the peptidase S1 family.</text>
</comment>
<evidence type="ECO:0000259" key="12">
    <source>
        <dbReference type="Pfam" id="PF02983"/>
    </source>
</evidence>
<feature type="signal peptide" evidence="10">
    <location>
        <begin position="1"/>
        <end position="25"/>
    </location>
</feature>
<dbReference type="Pfam" id="PF02983">
    <property type="entry name" value="Pro_Al_protease"/>
    <property type="match status" value="1"/>
</dbReference>
<sequence length="406" mass="43016">MAMSRKLLPLVLAATTLWLPQDAGADPARPPGPDGLAEVIKAMSRDLNIDEATARRRLVQEEAAATAEAALVPALGTAYGGSWFDARTGKLVVNITDQAKAAVVSARGATPRLLKNGYSMARLTAVKAKLDKLALTSPSSVKGVHSWSIDPVANRVVVTELAGDERGALAETALALGDAVRFETTTQPAVSSADYLDGGEGINSGKDCSLGFNARLTYSDLPGVSDPVVLSAGHCANLPTVTGYGNTRSDQPTRTSYPLGRWWLVNRDYDWGVIGSLDLQRWIQGPYIALHTPDDRFLQVRGTQQRPEGSSICKSGFMTRITCGVIDRRGQAVWIFNAGRTVFNLTGHTACSDPGDSGGPVYTADGQAQGIISASRVGCSGTGDKYGWYVEINHIQGVTGARVLTL</sequence>
<feature type="active site" description="Charge relay system" evidence="8">
    <location>
        <position position="268"/>
    </location>
</feature>
<evidence type="ECO:0000256" key="4">
    <source>
        <dbReference type="ARBA" id="ARBA00022801"/>
    </source>
</evidence>
<feature type="chain" id="PRO_5020957869" evidence="10">
    <location>
        <begin position="26"/>
        <end position="406"/>
    </location>
</feature>
<reference evidence="13 14" key="1">
    <citation type="submission" date="2019-04" db="EMBL/GenBank/DDBJ databases">
        <title>Herbidospora sp. NEAU-GS14.nov., a novel actinomycete isolated from soil.</title>
        <authorList>
            <person name="Han L."/>
        </authorList>
    </citation>
    <scope>NUCLEOTIDE SEQUENCE [LARGE SCALE GENOMIC DNA]</scope>
    <source>
        <strain evidence="13 14">NEAU-GS14</strain>
    </source>
</reference>
<dbReference type="PIRSF" id="PIRSF001134">
    <property type="entry name" value="Streptogrisin"/>
    <property type="match status" value="1"/>
</dbReference>
<dbReference type="GO" id="GO:0005576">
    <property type="term" value="C:extracellular region"/>
    <property type="evidence" value="ECO:0007669"/>
    <property type="project" value="InterPro"/>
</dbReference>
<dbReference type="GO" id="GO:0004252">
    <property type="term" value="F:serine-type endopeptidase activity"/>
    <property type="evidence" value="ECO:0007669"/>
    <property type="project" value="InterPro"/>
</dbReference>
<feature type="domain" description="Peptidase S1A alpha-lytic prodomain" evidence="12">
    <location>
        <begin position="118"/>
        <end position="173"/>
    </location>
</feature>
<evidence type="ECO:0000259" key="11">
    <source>
        <dbReference type="Pfam" id="PF00089"/>
    </source>
</evidence>
<dbReference type="InterPro" id="IPR035070">
    <property type="entry name" value="Streptogrisin_prodomain"/>
</dbReference>
<comment type="caution">
    <text evidence="13">The sequence shown here is derived from an EMBL/GenBank/DDBJ whole genome shotgun (WGS) entry which is preliminary data.</text>
</comment>
<name>A0A4U3MBU3_9ACTN</name>
<feature type="disulfide bond" evidence="9">
    <location>
        <begin position="313"/>
        <end position="323"/>
    </location>
</feature>
<dbReference type="PRINTS" id="PR00861">
    <property type="entry name" value="ALYTICPTASE"/>
</dbReference>
<dbReference type="Proteomes" id="UP000308705">
    <property type="component" value="Unassembled WGS sequence"/>
</dbReference>
<dbReference type="Gene3D" id="2.40.10.10">
    <property type="entry name" value="Trypsin-like serine proteases"/>
    <property type="match status" value="2"/>
</dbReference>
<dbReference type="AlphaFoldDB" id="A0A4U3MBU3"/>
<feature type="disulfide bond" evidence="9">
    <location>
        <begin position="208"/>
        <end position="235"/>
    </location>
</feature>
<keyword evidence="2" id="KW-0645">Protease</keyword>
<evidence type="ECO:0000256" key="7">
    <source>
        <dbReference type="ARBA" id="ARBA00023157"/>
    </source>
</evidence>
<accession>A0A4U3MBU3</accession>
<evidence type="ECO:0000256" key="9">
    <source>
        <dbReference type="PIRSR" id="PIRSR001134-2"/>
    </source>
</evidence>
<feature type="active site" description="Charge relay system" evidence="8">
    <location>
        <position position="357"/>
    </location>
</feature>
<evidence type="ECO:0000313" key="14">
    <source>
        <dbReference type="Proteomes" id="UP000308705"/>
    </source>
</evidence>
<evidence type="ECO:0000313" key="13">
    <source>
        <dbReference type="EMBL" id="TKK85872.1"/>
    </source>
</evidence>
<keyword evidence="6" id="KW-0865">Zymogen</keyword>
<dbReference type="Gene3D" id="3.30.300.50">
    <property type="match status" value="2"/>
</dbReference>
<evidence type="ECO:0000256" key="10">
    <source>
        <dbReference type="SAM" id="SignalP"/>
    </source>
</evidence>
<gene>
    <name evidence="13" type="ORF">FDA94_23510</name>
</gene>
<dbReference type="InterPro" id="IPR004236">
    <property type="entry name" value="Pept_S1_alpha_lytic"/>
</dbReference>
<keyword evidence="4" id="KW-0378">Hydrolase</keyword>
<evidence type="ECO:0000256" key="1">
    <source>
        <dbReference type="ARBA" id="ARBA00007664"/>
    </source>
</evidence>
<dbReference type="GO" id="GO:0006508">
    <property type="term" value="P:proteolysis"/>
    <property type="evidence" value="ECO:0007669"/>
    <property type="project" value="UniProtKB-KW"/>
</dbReference>
<dbReference type="OrthoDB" id="3462292at2"/>
<evidence type="ECO:0000256" key="6">
    <source>
        <dbReference type="ARBA" id="ARBA00023145"/>
    </source>
</evidence>
<dbReference type="Pfam" id="PF00089">
    <property type="entry name" value="Trypsin"/>
    <property type="match status" value="1"/>
</dbReference>
<organism evidence="13 14">
    <name type="scientific">Herbidospora galbida</name>
    <dbReference type="NCBI Taxonomy" id="2575442"/>
    <lineage>
        <taxon>Bacteria</taxon>
        <taxon>Bacillati</taxon>
        <taxon>Actinomycetota</taxon>
        <taxon>Actinomycetes</taxon>
        <taxon>Streptosporangiales</taxon>
        <taxon>Streptosporangiaceae</taxon>
        <taxon>Herbidospora</taxon>
    </lineage>
</organism>
<dbReference type="CDD" id="cd21112">
    <property type="entry name" value="alphaLP-like"/>
    <property type="match status" value="1"/>
</dbReference>
<keyword evidence="3 10" id="KW-0732">Signal</keyword>
<dbReference type="InterPro" id="IPR001254">
    <property type="entry name" value="Trypsin_dom"/>
</dbReference>
<evidence type="ECO:0000256" key="5">
    <source>
        <dbReference type="ARBA" id="ARBA00022825"/>
    </source>
</evidence>
<keyword evidence="7 9" id="KW-1015">Disulfide bond</keyword>
<feature type="disulfide bond" evidence="9">
    <location>
        <begin position="351"/>
        <end position="379"/>
    </location>
</feature>
<evidence type="ECO:0000256" key="3">
    <source>
        <dbReference type="ARBA" id="ARBA00022729"/>
    </source>
</evidence>
<dbReference type="EMBL" id="SZQA01000024">
    <property type="protein sequence ID" value="TKK85872.1"/>
    <property type="molecule type" value="Genomic_DNA"/>
</dbReference>
<keyword evidence="5" id="KW-0720">Serine protease</keyword>
<dbReference type="InterPro" id="IPR043504">
    <property type="entry name" value="Peptidase_S1_PA_chymotrypsin"/>
</dbReference>
<dbReference type="SUPFAM" id="SSF50494">
    <property type="entry name" value="Trypsin-like serine proteases"/>
    <property type="match status" value="1"/>
</dbReference>
<keyword evidence="14" id="KW-1185">Reference proteome</keyword>
<dbReference type="InterPro" id="IPR009003">
    <property type="entry name" value="Peptidase_S1_PA"/>
</dbReference>
<proteinExistence type="inferred from homology"/>
<feature type="active site" description="Charge relay system" evidence="8">
    <location>
        <position position="234"/>
    </location>
</feature>
<protein>
    <submittedName>
        <fullName evidence="13">S1 family peptidase</fullName>
    </submittedName>
</protein>
<feature type="domain" description="Peptidase S1" evidence="11">
    <location>
        <begin position="225"/>
        <end position="395"/>
    </location>
</feature>
<evidence type="ECO:0000256" key="2">
    <source>
        <dbReference type="ARBA" id="ARBA00022670"/>
    </source>
</evidence>